<dbReference type="SUPFAM" id="SSF51126">
    <property type="entry name" value="Pectin lyase-like"/>
    <property type="match status" value="2"/>
</dbReference>
<evidence type="ECO:0000313" key="4">
    <source>
        <dbReference type="EMBL" id="KAL1873381.1"/>
    </source>
</evidence>
<feature type="signal peptide" evidence="2">
    <location>
        <begin position="1"/>
        <end position="17"/>
    </location>
</feature>
<evidence type="ECO:0000313" key="5">
    <source>
        <dbReference type="Proteomes" id="UP001583193"/>
    </source>
</evidence>
<evidence type="ECO:0000256" key="1">
    <source>
        <dbReference type="SAM" id="MobiDB-lite"/>
    </source>
</evidence>
<keyword evidence="5" id="KW-1185">Reference proteome</keyword>
<dbReference type="Proteomes" id="UP001583193">
    <property type="component" value="Unassembled WGS sequence"/>
</dbReference>
<evidence type="ECO:0000256" key="2">
    <source>
        <dbReference type="SAM" id="SignalP"/>
    </source>
</evidence>
<keyword evidence="2" id="KW-0732">Signal</keyword>
<dbReference type="EMBL" id="JAVDPF010000022">
    <property type="protein sequence ID" value="KAL1873381.1"/>
    <property type="molecule type" value="Genomic_DNA"/>
</dbReference>
<protein>
    <recommendedName>
        <fullName evidence="3">Rhamnogalacturonase A/B/Epimerase-like pectate lyase domain-containing protein</fullName>
    </recommendedName>
</protein>
<dbReference type="PANTHER" id="PTHR33928">
    <property type="entry name" value="POLYGALACTURONASE QRT3"/>
    <property type="match status" value="1"/>
</dbReference>
<dbReference type="InterPro" id="IPR011050">
    <property type="entry name" value="Pectin_lyase_fold/virulence"/>
</dbReference>
<dbReference type="Gene3D" id="2.160.20.10">
    <property type="entry name" value="Single-stranded right-handed beta-helix, Pectin lyase-like"/>
    <property type="match status" value="2"/>
</dbReference>
<dbReference type="Pfam" id="PF12708">
    <property type="entry name" value="Pect-lyase_RHGA_epim"/>
    <property type="match status" value="2"/>
</dbReference>
<feature type="domain" description="Rhamnogalacturonase A/B/Epimerase-like pectate lyase" evidence="3">
    <location>
        <begin position="66"/>
        <end position="288"/>
    </location>
</feature>
<dbReference type="InterPro" id="IPR012334">
    <property type="entry name" value="Pectin_lyas_fold"/>
</dbReference>
<feature type="chain" id="PRO_5046734935" description="Rhamnogalacturonase A/B/Epimerase-like pectate lyase domain-containing protein" evidence="2">
    <location>
        <begin position="18"/>
        <end position="789"/>
    </location>
</feature>
<organism evidence="4 5">
    <name type="scientific">Paecilomyces lecythidis</name>
    <dbReference type="NCBI Taxonomy" id="3004212"/>
    <lineage>
        <taxon>Eukaryota</taxon>
        <taxon>Fungi</taxon>
        <taxon>Dikarya</taxon>
        <taxon>Ascomycota</taxon>
        <taxon>Pezizomycotina</taxon>
        <taxon>Eurotiomycetes</taxon>
        <taxon>Eurotiomycetidae</taxon>
        <taxon>Eurotiales</taxon>
        <taxon>Thermoascaceae</taxon>
        <taxon>Paecilomyces</taxon>
    </lineage>
</organism>
<dbReference type="PANTHER" id="PTHR33928:SF2">
    <property type="entry name" value="PECTATE LYASE SUPERFAMILY PROTEIN DOMAIN-CONTAINING PROTEIN-RELATED"/>
    <property type="match status" value="1"/>
</dbReference>
<accession>A0ABR3XBP0</accession>
<gene>
    <name evidence="4" type="ORF">Plec18167_006432</name>
</gene>
<name>A0ABR3XBP0_9EURO</name>
<dbReference type="CDD" id="cd23668">
    <property type="entry name" value="GH55_beta13glucanase-like"/>
    <property type="match status" value="1"/>
</dbReference>
<feature type="region of interest" description="Disordered" evidence="1">
    <location>
        <begin position="77"/>
        <end position="102"/>
    </location>
</feature>
<proteinExistence type="predicted"/>
<comment type="caution">
    <text evidence="4">The sequence shown here is derived from an EMBL/GenBank/DDBJ whole genome shotgun (WGS) entry which is preliminary data.</text>
</comment>
<dbReference type="InterPro" id="IPR024535">
    <property type="entry name" value="RHGA/B-epi-like_pectate_lyase"/>
</dbReference>
<sequence length="789" mass="83110">MCRSLFTSFLLLASASAAAVRSNWTAPAGVSTKAAAAAADSSFWLEDIKHQGIAAFNPDPSSYVVFRNVKDYGAKGDGSTDDTDAINTAISDGSRKGPASRESSTVTPAIVYFPAGTYVVSSPIIDYYYTQIIGNPNDLPVIKPTSSFTGLGVIDGDQYQSDGNQGWTSTNVFYRQIRNLIIDLTDIPGTTAATGIHWPTGQATSIQNVEIRQSADAGTQHQGIFIENGSGGWLTDVTITGGLYGANIGNQQYTMRNLTISNAVTAISQIWNWGWTYQGLSISNCTTAFSMNAGGTGDQAVGSVNIIDSSISDCSVFVTTAWTTNGSPASGGTLMLENINLSNTPVAVNSTSGTVLEGGSTTIASWGEGHKYTPSGPNTFQGTFSAPTRASALLASGTSAYYTKSKPQYEASPTSSFVSIRDAGAKGDGSTDDTSAINSALTSAASSGSIVFFDQGTYKVTNTIYIPPGSRIVGETYPVILASGDTFSDKTSPVAVVQVGRSGDSGSVEWSDMIVSTEGSAAGAILIEWNLNADSGSGMWDVHTRIGGFTGSNLQVAQCPTSAAESTNCEAGYMSMHITSDARNAYLENVWLWTADHDLDDNNNTQISVYTGRGLLIEGQNAWLYGTAVEHHSLYQYQFSGAKDIVAGFIQTETPYYQPNPDAKSSPYPTNSTINDPDYSTICAAGSGNCDALGLRVLDSQDLTIVGAGLYSFFDSYSTTCSDQNQTTKCQSLIFSVEGNSTSNLYVYSLTTVGTTDMIVTDGTVVASYSDNVDTFGSTLAYFTYNTGS</sequence>
<evidence type="ECO:0000259" key="3">
    <source>
        <dbReference type="Pfam" id="PF12708"/>
    </source>
</evidence>
<dbReference type="InterPro" id="IPR039279">
    <property type="entry name" value="QRT3-like"/>
</dbReference>
<feature type="domain" description="Rhamnogalacturonase A/B/Epimerase-like pectate lyase" evidence="3">
    <location>
        <begin position="417"/>
        <end position="486"/>
    </location>
</feature>
<reference evidence="4 5" key="1">
    <citation type="journal article" date="2024" name="IMA Fungus">
        <title>IMA Genome - F19 : A genome assembly and annotation guide to empower mycologists, including annotated draft genome sequences of Ceratocystis pirilliformis, Diaporthe australafricana, Fusarium ophioides, Paecilomyces lecythidis, and Sporothrix stenoceras.</title>
        <authorList>
            <person name="Aylward J."/>
            <person name="Wilson A.M."/>
            <person name="Visagie C.M."/>
            <person name="Spraker J."/>
            <person name="Barnes I."/>
            <person name="Buitendag C."/>
            <person name="Ceriani C."/>
            <person name="Del Mar Angel L."/>
            <person name="du Plessis D."/>
            <person name="Fuchs T."/>
            <person name="Gasser K."/>
            <person name="Kramer D."/>
            <person name="Li W."/>
            <person name="Munsamy K."/>
            <person name="Piso A."/>
            <person name="Price J.L."/>
            <person name="Sonnekus B."/>
            <person name="Thomas C."/>
            <person name="van der Nest A."/>
            <person name="van Dijk A."/>
            <person name="van Heerden A."/>
            <person name="van Vuuren N."/>
            <person name="Yilmaz N."/>
            <person name="Duong T.A."/>
            <person name="van der Merwe N.A."/>
            <person name="Wingfield M.J."/>
            <person name="Wingfield B.D."/>
        </authorList>
    </citation>
    <scope>NUCLEOTIDE SEQUENCE [LARGE SCALE GENOMIC DNA]</scope>
    <source>
        <strain evidence="4 5">CMW 18167</strain>
    </source>
</reference>